<reference evidence="2 3" key="1">
    <citation type="journal article" date="2019" name="Nat. Med.">
        <title>A library of human gut bacterial isolates paired with longitudinal multiomics data enables mechanistic microbiome research.</title>
        <authorList>
            <person name="Poyet M."/>
            <person name="Groussin M."/>
            <person name="Gibbons S.M."/>
            <person name="Avila-Pacheco J."/>
            <person name="Jiang X."/>
            <person name="Kearney S.M."/>
            <person name="Perrotta A.R."/>
            <person name="Berdy B."/>
            <person name="Zhao S."/>
            <person name="Lieberman T.D."/>
            <person name="Swanson P.K."/>
            <person name="Smith M."/>
            <person name="Roesemann S."/>
            <person name="Alexander J.E."/>
            <person name="Rich S.A."/>
            <person name="Livny J."/>
            <person name="Vlamakis H."/>
            <person name="Clish C."/>
            <person name="Bullock K."/>
            <person name="Deik A."/>
            <person name="Scott J."/>
            <person name="Pierce K.A."/>
            <person name="Xavier R.J."/>
            <person name="Alm E.J."/>
        </authorList>
    </citation>
    <scope>NUCLEOTIDE SEQUENCE [LARGE SCALE GENOMIC DNA]</scope>
    <source>
        <strain evidence="2 3">BIOML-A1</strain>
    </source>
</reference>
<protein>
    <submittedName>
        <fullName evidence="2">DUF2130 domain-containing protein</fullName>
    </submittedName>
</protein>
<organism evidence="2 3">
    <name type="scientific">Gordonibacter urolithinfaciens</name>
    <dbReference type="NCBI Taxonomy" id="1335613"/>
    <lineage>
        <taxon>Bacteria</taxon>
        <taxon>Bacillati</taxon>
        <taxon>Actinomycetota</taxon>
        <taxon>Coriobacteriia</taxon>
        <taxon>Eggerthellales</taxon>
        <taxon>Eggerthellaceae</taxon>
        <taxon>Gordonibacter</taxon>
    </lineage>
</organism>
<feature type="coiled-coil region" evidence="1">
    <location>
        <begin position="59"/>
        <end position="93"/>
    </location>
</feature>
<name>A0A7K0IAT5_9ACTN</name>
<dbReference type="Proteomes" id="UP000462865">
    <property type="component" value="Unassembled WGS sequence"/>
</dbReference>
<gene>
    <name evidence="2" type="ORF">GKG38_07610</name>
</gene>
<accession>A0A7K0IAT5</accession>
<evidence type="ECO:0000256" key="1">
    <source>
        <dbReference type="SAM" id="Coils"/>
    </source>
</evidence>
<evidence type="ECO:0000313" key="3">
    <source>
        <dbReference type="Proteomes" id="UP000462865"/>
    </source>
</evidence>
<feature type="non-terminal residue" evidence="2">
    <location>
        <position position="96"/>
    </location>
</feature>
<comment type="caution">
    <text evidence="2">The sequence shown here is derived from an EMBL/GenBank/DDBJ whole genome shotgun (WGS) entry which is preliminary data.</text>
</comment>
<sequence length="96" mass="10521">MNEIKCPHCGGMFTIDEAGFAAILKQVRDAEFDKEVRRHADLLETEKRQAVELAVAQALGDAQGAAAQKEARIAELEARLEAAARERESESRLAQA</sequence>
<keyword evidence="1" id="KW-0175">Coiled coil</keyword>
<evidence type="ECO:0000313" key="2">
    <source>
        <dbReference type="EMBL" id="MSA94926.1"/>
    </source>
</evidence>
<dbReference type="EMBL" id="WKZA01000028">
    <property type="protein sequence ID" value="MSA94926.1"/>
    <property type="molecule type" value="Genomic_DNA"/>
</dbReference>
<dbReference type="AlphaFoldDB" id="A0A7K0IAT5"/>
<proteinExistence type="predicted"/>